<dbReference type="Proteomes" id="UP000030647">
    <property type="component" value="Unassembled WGS sequence"/>
</dbReference>
<name>U4TVM2_9LACO</name>
<keyword evidence="3" id="KW-1185">Reference proteome</keyword>
<dbReference type="STRING" id="1231336.L248_1964"/>
<protein>
    <submittedName>
        <fullName evidence="2">Uncharacterized protein</fullName>
    </submittedName>
</protein>
<dbReference type="EMBL" id="KI271584">
    <property type="protein sequence ID" value="ERL65888.1"/>
    <property type="molecule type" value="Genomic_DNA"/>
</dbReference>
<feature type="region of interest" description="Disordered" evidence="1">
    <location>
        <begin position="1"/>
        <end position="20"/>
    </location>
</feature>
<evidence type="ECO:0000313" key="3">
    <source>
        <dbReference type="Proteomes" id="UP000030647"/>
    </source>
</evidence>
<dbReference type="AlphaFoldDB" id="U4TVM2"/>
<sequence length="65" mass="7197">MGEQRLLQNTGDDAQLGVGDPANRRIAGRDRCYFALFRTGLVSNFRRCGFTTMSPFASSLPKLSQ</sequence>
<reference evidence="3" key="1">
    <citation type="journal article" date="2013" name="Genome Announc.">
        <title>Whole-Genome Sequencing of Lactobacillus shenzhenensis Strain LY-73T.</title>
        <authorList>
            <person name="Lin Z."/>
            <person name="Liu Z."/>
            <person name="Yang R."/>
            <person name="Zou Y."/>
            <person name="Wan D."/>
            <person name="Chen J."/>
            <person name="Guo M."/>
            <person name="Zhao J."/>
            <person name="Fang C."/>
            <person name="Yang R."/>
            <person name="Liu F."/>
        </authorList>
    </citation>
    <scope>NUCLEOTIDE SEQUENCE [LARGE SCALE GENOMIC DNA]</scope>
    <source>
        <strain evidence="3">LY-73</strain>
    </source>
</reference>
<feature type="compositionally biased region" description="Polar residues" evidence="1">
    <location>
        <begin position="1"/>
        <end position="12"/>
    </location>
</feature>
<organism evidence="2 3">
    <name type="scientific">Schleiferilactobacillus shenzhenensis LY-73</name>
    <dbReference type="NCBI Taxonomy" id="1231336"/>
    <lineage>
        <taxon>Bacteria</taxon>
        <taxon>Bacillati</taxon>
        <taxon>Bacillota</taxon>
        <taxon>Bacilli</taxon>
        <taxon>Lactobacillales</taxon>
        <taxon>Lactobacillaceae</taxon>
        <taxon>Schleiferilactobacillus</taxon>
    </lineage>
</organism>
<gene>
    <name evidence="2" type="ORF">L248_1964</name>
</gene>
<accession>U4TVM2</accession>
<evidence type="ECO:0000313" key="2">
    <source>
        <dbReference type="EMBL" id="ERL65888.1"/>
    </source>
</evidence>
<evidence type="ECO:0000256" key="1">
    <source>
        <dbReference type="SAM" id="MobiDB-lite"/>
    </source>
</evidence>
<proteinExistence type="predicted"/>
<dbReference type="HOGENOM" id="CLU_2844419_0_0_9"/>